<dbReference type="KEGG" id="cvn:111132774"/>
<protein>
    <submittedName>
        <fullName evidence="2">Uncharacterized protein LOC111132774</fullName>
    </submittedName>
</protein>
<reference evidence="2" key="1">
    <citation type="submission" date="2025-08" db="UniProtKB">
        <authorList>
            <consortium name="RefSeq"/>
        </authorList>
    </citation>
    <scope>IDENTIFICATION</scope>
    <source>
        <tissue evidence="2">Whole sample</tissue>
    </source>
</reference>
<keyword evidence="1" id="KW-1185">Reference proteome</keyword>
<accession>A0A8B8E836</accession>
<evidence type="ECO:0000313" key="1">
    <source>
        <dbReference type="Proteomes" id="UP000694844"/>
    </source>
</evidence>
<dbReference type="OrthoDB" id="264520at2759"/>
<dbReference type="GeneID" id="111132774"/>
<evidence type="ECO:0000313" key="2">
    <source>
        <dbReference type="RefSeq" id="XP_022336300.1"/>
    </source>
</evidence>
<proteinExistence type="predicted"/>
<name>A0A8B8E836_CRAVI</name>
<dbReference type="RefSeq" id="XP_022336300.1">
    <property type="nucleotide sequence ID" value="XM_022480592.1"/>
</dbReference>
<dbReference type="Proteomes" id="UP000694844">
    <property type="component" value="Chromosome 5"/>
</dbReference>
<dbReference type="AlphaFoldDB" id="A0A8B8E836"/>
<sequence>MDICEALENKKEAIAQDLNDLEKIIIPKYQKSEAIIKSQKADQCKNSKKLTTDMKNQKEALLKEIDAIIQSKHIEIDVMDSKHQIALDKQEDAINHTITEIKQVIQDLKSLLDTSGDSIVLNYKSRIEKFRNVPSKFRVTLPKFLPSQTNRDQLLQQLGSLTALFVEIEEQGDTVPSSADISPPGRPMLDFPRLITDIPTIGNGSITHVSCLTDEEI</sequence>
<gene>
    <name evidence="2" type="primary">LOC111132774</name>
</gene>
<organism evidence="1 2">
    <name type="scientific">Crassostrea virginica</name>
    <name type="common">Eastern oyster</name>
    <dbReference type="NCBI Taxonomy" id="6565"/>
    <lineage>
        <taxon>Eukaryota</taxon>
        <taxon>Metazoa</taxon>
        <taxon>Spiralia</taxon>
        <taxon>Lophotrochozoa</taxon>
        <taxon>Mollusca</taxon>
        <taxon>Bivalvia</taxon>
        <taxon>Autobranchia</taxon>
        <taxon>Pteriomorphia</taxon>
        <taxon>Ostreida</taxon>
        <taxon>Ostreoidea</taxon>
        <taxon>Ostreidae</taxon>
        <taxon>Crassostrea</taxon>
    </lineage>
</organism>